<keyword evidence="14" id="KW-1185">Reference proteome</keyword>
<dbReference type="EMBL" id="JAGYPG010000002">
    <property type="protein sequence ID" value="MBS4195394.1"/>
    <property type="molecule type" value="Genomic_DNA"/>
</dbReference>
<dbReference type="AlphaFoldDB" id="A0A942YH47"/>
<evidence type="ECO:0000256" key="11">
    <source>
        <dbReference type="ARBA" id="ARBA00045497"/>
    </source>
</evidence>
<dbReference type="Pfam" id="PF01544">
    <property type="entry name" value="CorA"/>
    <property type="match status" value="1"/>
</dbReference>
<comment type="similarity">
    <text evidence="2">Belongs to the CorA metal ion transporter (MIT) (TC 1.A.35) family.</text>
</comment>
<keyword evidence="9 12" id="KW-0472">Membrane</keyword>
<evidence type="ECO:0000256" key="4">
    <source>
        <dbReference type="ARBA" id="ARBA00022475"/>
    </source>
</evidence>
<organism evidence="13 14">
    <name type="scientific">Lederbergia citri</name>
    <dbReference type="NCBI Taxonomy" id="2833580"/>
    <lineage>
        <taxon>Bacteria</taxon>
        <taxon>Bacillati</taxon>
        <taxon>Bacillota</taxon>
        <taxon>Bacilli</taxon>
        <taxon>Bacillales</taxon>
        <taxon>Bacillaceae</taxon>
        <taxon>Lederbergia</taxon>
    </lineage>
</organism>
<evidence type="ECO:0000256" key="10">
    <source>
        <dbReference type="ARBA" id="ARBA00034269"/>
    </source>
</evidence>
<dbReference type="InterPro" id="IPR045861">
    <property type="entry name" value="CorA_cytoplasmic_dom"/>
</dbReference>
<sequence>MPSNNEFVLVGSLNYSRDPENPENYKLVHYYVSERMLLTINFEIEVFSRISNDDIIRNLNSCKNAVDGFLFMLSELLNTFLDGIDDFEEKLIKLEKKIRFNNQMNSLEDIFKSRSEMLFFTHLVLPIEEIIIALQEAYLDSIIKVDNYNRTRFRLERTMKLLNHFEHQIESLLNLNMNLYTVRGNEVIKALTVFTVLVTPITVLGALWGMNFKYMPEFDWKWGYIFAWFVILLTTGLIYAWLHKKGWTGDILKRNK</sequence>
<evidence type="ECO:0000256" key="3">
    <source>
        <dbReference type="ARBA" id="ARBA00022448"/>
    </source>
</evidence>
<evidence type="ECO:0000256" key="8">
    <source>
        <dbReference type="ARBA" id="ARBA00023065"/>
    </source>
</evidence>
<keyword evidence="4" id="KW-1003">Cell membrane</keyword>
<evidence type="ECO:0000256" key="6">
    <source>
        <dbReference type="ARBA" id="ARBA00022842"/>
    </source>
</evidence>
<evidence type="ECO:0000313" key="13">
    <source>
        <dbReference type="EMBL" id="MBS4195394.1"/>
    </source>
</evidence>
<keyword evidence="6" id="KW-0460">Magnesium</keyword>
<keyword evidence="8" id="KW-0406">Ion transport</keyword>
<evidence type="ECO:0000256" key="12">
    <source>
        <dbReference type="SAM" id="Phobius"/>
    </source>
</evidence>
<keyword evidence="7 12" id="KW-1133">Transmembrane helix</keyword>
<evidence type="ECO:0000256" key="9">
    <source>
        <dbReference type="ARBA" id="ARBA00023136"/>
    </source>
</evidence>
<feature type="transmembrane region" description="Helical" evidence="12">
    <location>
        <begin position="222"/>
        <end position="242"/>
    </location>
</feature>
<comment type="subcellular location">
    <subcellularLocation>
        <location evidence="1">Cell membrane</location>
        <topology evidence="1">Multi-pass membrane protein</topology>
    </subcellularLocation>
</comment>
<comment type="catalytic activity">
    <reaction evidence="10">
        <text>Mg(2+)(in) = Mg(2+)(out)</text>
        <dbReference type="Rhea" id="RHEA:29827"/>
        <dbReference type="ChEBI" id="CHEBI:18420"/>
    </reaction>
</comment>
<dbReference type="RefSeq" id="WP_213124614.1">
    <property type="nucleotide sequence ID" value="NZ_JAGYPG010000002.1"/>
</dbReference>
<dbReference type="Proteomes" id="UP000681414">
    <property type="component" value="Unassembled WGS sequence"/>
</dbReference>
<proteinExistence type="inferred from homology"/>
<dbReference type="Gene3D" id="1.20.58.340">
    <property type="entry name" value="Magnesium transport protein CorA, transmembrane region"/>
    <property type="match status" value="2"/>
</dbReference>
<dbReference type="CDD" id="cd12821">
    <property type="entry name" value="EcCorA_ZntB-like"/>
    <property type="match status" value="1"/>
</dbReference>
<dbReference type="GO" id="GO:0015087">
    <property type="term" value="F:cobalt ion transmembrane transporter activity"/>
    <property type="evidence" value="ECO:0007669"/>
    <property type="project" value="TreeGrafter"/>
</dbReference>
<feature type="transmembrane region" description="Helical" evidence="12">
    <location>
        <begin position="187"/>
        <end position="210"/>
    </location>
</feature>
<keyword evidence="3" id="KW-0813">Transport</keyword>
<keyword evidence="5 12" id="KW-0812">Transmembrane</keyword>
<dbReference type="GO" id="GO:0015095">
    <property type="term" value="F:magnesium ion transmembrane transporter activity"/>
    <property type="evidence" value="ECO:0007669"/>
    <property type="project" value="TreeGrafter"/>
</dbReference>
<evidence type="ECO:0000256" key="5">
    <source>
        <dbReference type="ARBA" id="ARBA00022692"/>
    </source>
</evidence>
<dbReference type="FunFam" id="1.20.58.340:FF:000004">
    <property type="entry name" value="Magnesium transport protein CorA"/>
    <property type="match status" value="1"/>
</dbReference>
<dbReference type="SUPFAM" id="SSF143865">
    <property type="entry name" value="CorA soluble domain-like"/>
    <property type="match status" value="1"/>
</dbReference>
<comment type="function">
    <text evidence="11">Mediates influx of magnesium ions. Alternates between open and closed states. Activated by low cytoplasmic Mg(2+) levels. Inactive when cytoplasmic Mg(2+) levels are high.</text>
</comment>
<dbReference type="GO" id="GO:0050897">
    <property type="term" value="F:cobalt ion binding"/>
    <property type="evidence" value="ECO:0007669"/>
    <property type="project" value="TreeGrafter"/>
</dbReference>
<dbReference type="GO" id="GO:0000287">
    <property type="term" value="F:magnesium ion binding"/>
    <property type="evidence" value="ECO:0007669"/>
    <property type="project" value="TreeGrafter"/>
</dbReference>
<dbReference type="PANTHER" id="PTHR46494">
    <property type="entry name" value="CORA FAMILY METAL ION TRANSPORTER (EUROFUNG)"/>
    <property type="match status" value="1"/>
</dbReference>
<evidence type="ECO:0000256" key="1">
    <source>
        <dbReference type="ARBA" id="ARBA00004651"/>
    </source>
</evidence>
<accession>A0A942YH47</accession>
<evidence type="ECO:0000313" key="14">
    <source>
        <dbReference type="Proteomes" id="UP000681414"/>
    </source>
</evidence>
<dbReference type="PANTHER" id="PTHR46494:SF2">
    <property type="entry name" value="MAGNESIUM TRANSPORT PROTEIN CORA"/>
    <property type="match status" value="1"/>
</dbReference>
<evidence type="ECO:0000256" key="2">
    <source>
        <dbReference type="ARBA" id="ARBA00009765"/>
    </source>
</evidence>
<dbReference type="SUPFAM" id="SSF144083">
    <property type="entry name" value="Magnesium transport protein CorA, transmembrane region"/>
    <property type="match status" value="1"/>
</dbReference>
<gene>
    <name evidence="13" type="ORF">KHA97_10040</name>
</gene>
<reference evidence="13 14" key="1">
    <citation type="submission" date="2021-05" db="EMBL/GenBank/DDBJ databases">
        <title>Novel Bacillus species.</title>
        <authorList>
            <person name="Liu G."/>
        </authorList>
    </citation>
    <scope>NUCLEOTIDE SEQUENCE [LARGE SCALE GENOMIC DNA]</scope>
    <source>
        <strain evidence="14">FJAT-49780</strain>
    </source>
</reference>
<dbReference type="InterPro" id="IPR045863">
    <property type="entry name" value="CorA_TM1_TM2"/>
</dbReference>
<name>A0A942YH47_9BACI</name>
<dbReference type="InterPro" id="IPR002523">
    <property type="entry name" value="MgTranspt_CorA/ZnTranspt_ZntB"/>
</dbReference>
<comment type="caution">
    <text evidence="13">The sequence shown here is derived from an EMBL/GenBank/DDBJ whole genome shotgun (WGS) entry which is preliminary data.</text>
</comment>
<protein>
    <submittedName>
        <fullName evidence="13">Magnesium transporter CorA family protein</fullName>
    </submittedName>
</protein>
<dbReference type="GO" id="GO:0005886">
    <property type="term" value="C:plasma membrane"/>
    <property type="evidence" value="ECO:0007669"/>
    <property type="project" value="UniProtKB-SubCell"/>
</dbReference>
<evidence type="ECO:0000256" key="7">
    <source>
        <dbReference type="ARBA" id="ARBA00022989"/>
    </source>
</evidence>